<dbReference type="InterPro" id="IPR036291">
    <property type="entry name" value="NAD(P)-bd_dom_sf"/>
</dbReference>
<dbReference type="InterPro" id="IPR017475">
    <property type="entry name" value="EPS_sugar_tfrase"/>
</dbReference>
<dbReference type="SUPFAM" id="SSF51735">
    <property type="entry name" value="NAD(P)-binding Rossmann-fold domains"/>
    <property type="match status" value="1"/>
</dbReference>
<evidence type="ECO:0000256" key="7">
    <source>
        <dbReference type="ARBA" id="ARBA00023169"/>
    </source>
</evidence>
<keyword evidence="6 8" id="KW-0472">Membrane</keyword>
<protein>
    <submittedName>
        <fullName evidence="10">Undecaprenyl-phosphate glucose phosphotransferase</fullName>
    </submittedName>
</protein>
<feature type="transmembrane region" description="Helical" evidence="8">
    <location>
        <begin position="27"/>
        <end position="50"/>
    </location>
</feature>
<dbReference type="AlphaFoldDB" id="A0A841L9N8"/>
<dbReference type="Proteomes" id="UP000538147">
    <property type="component" value="Unassembled WGS sequence"/>
</dbReference>
<evidence type="ECO:0000256" key="1">
    <source>
        <dbReference type="ARBA" id="ARBA00004141"/>
    </source>
</evidence>
<sequence length="489" mass="54389">MTDRLPEVVTPDAGLLHGDRPGVPLEFAVIVLRLIEFGIVLTSGYLMALLLGEPRLGVDGAVYGRVVLLGAIVFATLAEAMGCYDLDAQFSLRIVWRRLAGSWLMTALFLITLGFLLKASDDVSRGWALAWFSGGGSALLLSRAGTTIWVRRLKNRGTFNQRVAIFGASIQGERFANYVLNNSRLTISLIGFFDDRSDGRVLAAPAGHKVLGNLTTLMAMIREGRIDQVVVALPWSAETRLQQIVSRLALTPVRIRLAPDLASFAFARRPVVMLGEMPVMTLFERPISGMDALLKRAEDLVLTSIILAFLWPVLLLVAIAVRIDSPGPIFFRQPREGFNNRQFKVFKFRSMYHDKGQVDRIQQASKRDPRVTPVGRFIRRTSLDELPQLLNVMQGDMSLVGPRPHAPSTRAGGRLFSEVVASYAARHKVKPGITGWAQVCGWRGETDTEDKLVKRLEHDLHYIENWSLGFDLYILVRTVGAVVLNREVF</sequence>
<reference evidence="10 11" key="1">
    <citation type="submission" date="2020-08" db="EMBL/GenBank/DDBJ databases">
        <title>Genomic Encyclopedia of Type Strains, Phase IV (KMG-IV): sequencing the most valuable type-strain genomes for metagenomic binning, comparative biology and taxonomic classification.</title>
        <authorList>
            <person name="Goeker M."/>
        </authorList>
    </citation>
    <scope>NUCLEOTIDE SEQUENCE [LARGE SCALE GENOMIC DNA]</scope>
    <source>
        <strain evidence="10 11">DSM 102189</strain>
    </source>
</reference>
<evidence type="ECO:0000256" key="6">
    <source>
        <dbReference type="ARBA" id="ARBA00023136"/>
    </source>
</evidence>
<comment type="caution">
    <text evidence="10">The sequence shown here is derived from an EMBL/GenBank/DDBJ whole genome shotgun (WGS) entry which is preliminary data.</text>
</comment>
<evidence type="ECO:0000313" key="11">
    <source>
        <dbReference type="Proteomes" id="UP000538147"/>
    </source>
</evidence>
<dbReference type="Pfam" id="PF02397">
    <property type="entry name" value="Bac_transf"/>
    <property type="match status" value="1"/>
</dbReference>
<feature type="domain" description="Bacterial sugar transferase" evidence="9">
    <location>
        <begin position="295"/>
        <end position="483"/>
    </location>
</feature>
<evidence type="ECO:0000259" key="9">
    <source>
        <dbReference type="Pfam" id="PF02397"/>
    </source>
</evidence>
<comment type="subcellular location">
    <subcellularLocation>
        <location evidence="1">Membrane</location>
        <topology evidence="1">Multi-pass membrane protein</topology>
    </subcellularLocation>
</comment>
<gene>
    <name evidence="10" type="ORF">FHS79_000023</name>
</gene>
<dbReference type="GO" id="GO:0016780">
    <property type="term" value="F:phosphotransferase activity, for other substituted phosphate groups"/>
    <property type="evidence" value="ECO:0007669"/>
    <property type="project" value="TreeGrafter"/>
</dbReference>
<feature type="transmembrane region" description="Helical" evidence="8">
    <location>
        <begin position="129"/>
        <end position="150"/>
    </location>
</feature>
<evidence type="ECO:0000256" key="8">
    <source>
        <dbReference type="SAM" id="Phobius"/>
    </source>
</evidence>
<evidence type="ECO:0000313" key="10">
    <source>
        <dbReference type="EMBL" id="MBB6225872.1"/>
    </source>
</evidence>
<dbReference type="NCBIfam" id="TIGR03025">
    <property type="entry name" value="EPS_sugtrans"/>
    <property type="match status" value="1"/>
</dbReference>
<organism evidence="10 11">
    <name type="scientific">Polymorphobacter multimanifer</name>
    <dbReference type="NCBI Taxonomy" id="1070431"/>
    <lineage>
        <taxon>Bacteria</taxon>
        <taxon>Pseudomonadati</taxon>
        <taxon>Pseudomonadota</taxon>
        <taxon>Alphaproteobacteria</taxon>
        <taxon>Sphingomonadales</taxon>
        <taxon>Sphingosinicellaceae</taxon>
        <taxon>Polymorphobacter</taxon>
    </lineage>
</organism>
<keyword evidence="3 10" id="KW-0808">Transferase</keyword>
<keyword evidence="5 8" id="KW-1133">Transmembrane helix</keyword>
<dbReference type="Pfam" id="PF13727">
    <property type="entry name" value="CoA_binding_3"/>
    <property type="match status" value="1"/>
</dbReference>
<evidence type="ECO:0000256" key="2">
    <source>
        <dbReference type="ARBA" id="ARBA00006464"/>
    </source>
</evidence>
<proteinExistence type="inferred from homology"/>
<feature type="transmembrane region" description="Helical" evidence="8">
    <location>
        <begin position="300"/>
        <end position="321"/>
    </location>
</feature>
<dbReference type="Gene3D" id="3.40.50.720">
    <property type="entry name" value="NAD(P)-binding Rossmann-like Domain"/>
    <property type="match status" value="1"/>
</dbReference>
<keyword evidence="4 8" id="KW-0812">Transmembrane</keyword>
<comment type="similarity">
    <text evidence="2">Belongs to the bacterial sugar transferase family.</text>
</comment>
<evidence type="ECO:0000256" key="3">
    <source>
        <dbReference type="ARBA" id="ARBA00022679"/>
    </source>
</evidence>
<dbReference type="GO" id="GO:0000271">
    <property type="term" value="P:polysaccharide biosynthetic process"/>
    <property type="evidence" value="ECO:0007669"/>
    <property type="project" value="UniProtKB-KW"/>
</dbReference>
<dbReference type="InterPro" id="IPR017473">
    <property type="entry name" value="Undecaprenyl-P_gluc_Ptfrase"/>
</dbReference>
<dbReference type="GO" id="GO:0016020">
    <property type="term" value="C:membrane"/>
    <property type="evidence" value="ECO:0007669"/>
    <property type="project" value="UniProtKB-SubCell"/>
</dbReference>
<evidence type="ECO:0000256" key="4">
    <source>
        <dbReference type="ARBA" id="ARBA00022692"/>
    </source>
</evidence>
<keyword evidence="11" id="KW-1185">Reference proteome</keyword>
<dbReference type="PANTHER" id="PTHR30576:SF0">
    <property type="entry name" value="UNDECAPRENYL-PHOSPHATE N-ACETYLGALACTOSAMINYL 1-PHOSPHATE TRANSFERASE-RELATED"/>
    <property type="match status" value="1"/>
</dbReference>
<name>A0A841L9N8_9SPHN</name>
<dbReference type="PANTHER" id="PTHR30576">
    <property type="entry name" value="COLANIC BIOSYNTHESIS UDP-GLUCOSE LIPID CARRIER TRANSFERASE"/>
    <property type="match status" value="1"/>
</dbReference>
<dbReference type="RefSeq" id="WP_184193505.1">
    <property type="nucleotide sequence ID" value="NZ_BMOX01000159.1"/>
</dbReference>
<dbReference type="InterPro" id="IPR003362">
    <property type="entry name" value="Bact_transf"/>
</dbReference>
<dbReference type="NCBIfam" id="TIGR03023">
    <property type="entry name" value="WcaJ_sugtrans"/>
    <property type="match status" value="1"/>
</dbReference>
<feature type="transmembrane region" description="Helical" evidence="8">
    <location>
        <begin position="62"/>
        <end position="84"/>
    </location>
</feature>
<accession>A0A841L9N8</accession>
<keyword evidence="7" id="KW-0270">Exopolysaccharide synthesis</keyword>
<evidence type="ECO:0000256" key="5">
    <source>
        <dbReference type="ARBA" id="ARBA00022989"/>
    </source>
</evidence>
<feature type="transmembrane region" description="Helical" evidence="8">
    <location>
        <begin position="96"/>
        <end position="117"/>
    </location>
</feature>
<dbReference type="EMBL" id="JACIIV010000001">
    <property type="protein sequence ID" value="MBB6225872.1"/>
    <property type="molecule type" value="Genomic_DNA"/>
</dbReference>